<dbReference type="Gene3D" id="2.40.10.10">
    <property type="entry name" value="Trypsin-like serine proteases"/>
    <property type="match status" value="1"/>
</dbReference>
<evidence type="ECO:0000313" key="1">
    <source>
        <dbReference type="EMBL" id="RAJ25134.1"/>
    </source>
</evidence>
<dbReference type="RefSeq" id="WP_169817275.1">
    <property type="nucleotide sequence ID" value="NZ_LZRN01000080.1"/>
</dbReference>
<evidence type="ECO:0000313" key="2">
    <source>
        <dbReference type="Proteomes" id="UP000248987"/>
    </source>
</evidence>
<sequence>MKNKDWVFLVFSLFFLSILGCSKDSSNVVIEPPSGIIDTNLIKLEDAVKHPNIQFVNLINKVRGSVGTLGPASKVIWSRKNDYGLGLYISANHVYGVETWNTRAESFVNLSSVNNGIFLGSQIPQKNGNVLLGNEFIADFKLYHPEIPISATNATILPANDFYLGILDNQRINDNGFAVYPENVQTSHPLEIYDPNSRTTHAQTWSNPIEGKTIMVVGYPQDRISYPNGAVSTGKVFTNTDAESIIAQLKIKGDEEGDIPYDSNVEFIANAKSLPGMSGGGVFNSEGQLLGISVRATVLNNEPILRVVKMTYIWNKLSSFYNNLSTTDKNKLLPFVNGEL</sequence>
<dbReference type="Proteomes" id="UP000248987">
    <property type="component" value="Unassembled WGS sequence"/>
</dbReference>
<proteinExistence type="predicted"/>
<dbReference type="Pfam" id="PF13365">
    <property type="entry name" value="Trypsin_2"/>
    <property type="match status" value="1"/>
</dbReference>
<dbReference type="PROSITE" id="PS51257">
    <property type="entry name" value="PROKAR_LIPOPROTEIN"/>
    <property type="match status" value="1"/>
</dbReference>
<dbReference type="AlphaFoldDB" id="A0A327SB31"/>
<dbReference type="InterPro" id="IPR043504">
    <property type="entry name" value="Peptidase_S1_PA_chymotrypsin"/>
</dbReference>
<name>A0A327SB31_9FLAO</name>
<keyword evidence="2" id="KW-1185">Reference proteome</keyword>
<dbReference type="InterPro" id="IPR009003">
    <property type="entry name" value="Peptidase_S1_PA"/>
</dbReference>
<comment type="caution">
    <text evidence="1">The sequence shown here is derived from an EMBL/GenBank/DDBJ whole genome shotgun (WGS) entry which is preliminary data.</text>
</comment>
<dbReference type="SUPFAM" id="SSF50494">
    <property type="entry name" value="Trypsin-like serine proteases"/>
    <property type="match status" value="1"/>
</dbReference>
<reference evidence="1 2" key="1">
    <citation type="submission" date="2018-06" db="EMBL/GenBank/DDBJ databases">
        <title>Genomic Encyclopedia of Archaeal and Bacterial Type Strains, Phase II (KMG-II): from individual species to whole genera.</title>
        <authorList>
            <person name="Goeker M."/>
        </authorList>
    </citation>
    <scope>NUCLEOTIDE SEQUENCE [LARGE SCALE GENOMIC DNA]</scope>
    <source>
        <strain evidence="1 2">DSM 12408</strain>
    </source>
</reference>
<dbReference type="EMBL" id="QLLQ01000004">
    <property type="protein sequence ID" value="RAJ25134.1"/>
    <property type="molecule type" value="Genomic_DNA"/>
</dbReference>
<organism evidence="1 2">
    <name type="scientific">Gelidibacter algens</name>
    <dbReference type="NCBI Taxonomy" id="49280"/>
    <lineage>
        <taxon>Bacteria</taxon>
        <taxon>Pseudomonadati</taxon>
        <taxon>Bacteroidota</taxon>
        <taxon>Flavobacteriia</taxon>
        <taxon>Flavobacteriales</taxon>
        <taxon>Flavobacteriaceae</taxon>
        <taxon>Gelidibacter</taxon>
    </lineage>
</organism>
<protein>
    <submittedName>
        <fullName evidence="1">Trypsin-like peptidase</fullName>
    </submittedName>
</protein>
<accession>A0A327SB31</accession>
<gene>
    <name evidence="1" type="ORF">LX77_01435</name>
</gene>